<dbReference type="Proteomes" id="UP000008912">
    <property type="component" value="Unassembled WGS sequence"/>
</dbReference>
<comment type="function">
    <text evidence="24">DNA polymerase specifically involved in DNA repair. Plays an important role in translesion synthesis, where the normal high-fidelity DNA polymerases cannot proceed and DNA synthesis stalls. Depending on the context, it inserts the correct base, but causes frequent base transitions, transversions and frameshifts. Lacks 3'-5' proofreading exonuclease activity. Forms a Schiff base with 5'-deoxyribose phosphate at abasic sites, but does not have lyase activity.</text>
</comment>
<organism evidence="29 30">
    <name type="scientific">Ailuropoda melanoleuca</name>
    <name type="common">Giant panda</name>
    <dbReference type="NCBI Taxonomy" id="9646"/>
    <lineage>
        <taxon>Eukaryota</taxon>
        <taxon>Metazoa</taxon>
        <taxon>Chordata</taxon>
        <taxon>Craniata</taxon>
        <taxon>Vertebrata</taxon>
        <taxon>Euteleostomi</taxon>
        <taxon>Mammalia</taxon>
        <taxon>Eutheria</taxon>
        <taxon>Laurasiatheria</taxon>
        <taxon>Carnivora</taxon>
        <taxon>Caniformia</taxon>
        <taxon>Ursidae</taxon>
        <taxon>Ailuropoda</taxon>
    </lineage>
</organism>
<evidence type="ECO:0000256" key="18">
    <source>
        <dbReference type="ARBA" id="ARBA00022932"/>
    </source>
</evidence>
<evidence type="ECO:0000256" key="2">
    <source>
        <dbReference type="ARBA" id="ARBA00001946"/>
    </source>
</evidence>
<gene>
    <name evidence="29" type="primary">POLK</name>
</gene>
<evidence type="ECO:0000256" key="10">
    <source>
        <dbReference type="ARBA" id="ARBA00022695"/>
    </source>
</evidence>
<evidence type="ECO:0000256" key="22">
    <source>
        <dbReference type="ARBA" id="ARBA00023270"/>
    </source>
</evidence>
<reference evidence="29" key="3">
    <citation type="submission" date="2025-09" db="UniProtKB">
        <authorList>
            <consortium name="Ensembl"/>
        </authorList>
    </citation>
    <scope>IDENTIFICATION</scope>
</reference>
<feature type="compositionally biased region" description="Basic and acidic residues" evidence="27">
    <location>
        <begin position="230"/>
        <end position="247"/>
    </location>
</feature>
<evidence type="ECO:0000256" key="14">
    <source>
        <dbReference type="ARBA" id="ARBA00022763"/>
    </source>
</evidence>
<evidence type="ECO:0000256" key="11">
    <source>
        <dbReference type="ARBA" id="ARBA00022705"/>
    </source>
</evidence>
<dbReference type="AlphaFoldDB" id="A0A7N5JVT9"/>
<evidence type="ECO:0000256" key="20">
    <source>
        <dbReference type="ARBA" id="ARBA00023204"/>
    </source>
</evidence>
<evidence type="ECO:0000256" key="25">
    <source>
        <dbReference type="ARBA" id="ARBA00075994"/>
    </source>
</evidence>
<evidence type="ECO:0000256" key="6">
    <source>
        <dbReference type="ARBA" id="ARBA00016178"/>
    </source>
</evidence>
<dbReference type="Gene3D" id="3.40.1170.60">
    <property type="match status" value="1"/>
</dbReference>
<dbReference type="GO" id="GO:0006260">
    <property type="term" value="P:DNA replication"/>
    <property type="evidence" value="ECO:0007669"/>
    <property type="project" value="UniProtKB-KW"/>
</dbReference>
<keyword evidence="14" id="KW-0227">DNA damage</keyword>
<keyword evidence="21" id="KW-0539">Nucleus</keyword>
<evidence type="ECO:0000256" key="21">
    <source>
        <dbReference type="ARBA" id="ARBA00023242"/>
    </source>
</evidence>
<dbReference type="GO" id="GO:0042276">
    <property type="term" value="P:error-prone translesion synthesis"/>
    <property type="evidence" value="ECO:0007669"/>
    <property type="project" value="TreeGrafter"/>
</dbReference>
<keyword evidence="16" id="KW-0862">Zinc</keyword>
<keyword evidence="12" id="KW-0479">Metal-binding</keyword>
<protein>
    <recommendedName>
        <fullName evidence="6">DNA polymerase kappa</fullName>
        <ecNumber evidence="5">2.7.7.7</ecNumber>
    </recommendedName>
    <alternativeName>
        <fullName evidence="25">DINB protein</fullName>
    </alternativeName>
</protein>
<evidence type="ECO:0000256" key="5">
    <source>
        <dbReference type="ARBA" id="ARBA00012417"/>
    </source>
</evidence>
<dbReference type="Pfam" id="PF00817">
    <property type="entry name" value="IMS"/>
    <property type="match status" value="1"/>
</dbReference>
<evidence type="ECO:0000256" key="26">
    <source>
        <dbReference type="SAM" id="Coils"/>
    </source>
</evidence>
<evidence type="ECO:0000256" key="17">
    <source>
        <dbReference type="ARBA" id="ARBA00022842"/>
    </source>
</evidence>
<evidence type="ECO:0000256" key="23">
    <source>
        <dbReference type="ARBA" id="ARBA00049244"/>
    </source>
</evidence>
<keyword evidence="19" id="KW-0238">DNA-binding</keyword>
<dbReference type="InterPro" id="IPR024728">
    <property type="entry name" value="PolY_HhH_motif"/>
</dbReference>
<keyword evidence="20" id="KW-0234">DNA repair</keyword>
<dbReference type="Gene3D" id="1.10.150.810">
    <property type="match status" value="2"/>
</dbReference>
<comment type="cofactor">
    <cofactor evidence="2">
        <name>Mg(2+)</name>
        <dbReference type="ChEBI" id="CHEBI:18420"/>
    </cofactor>
</comment>
<keyword evidence="22" id="KW-0704">Schiff base</keyword>
<evidence type="ECO:0000313" key="29">
    <source>
        <dbReference type="Ensembl" id="ENSAMEP00000031191.1"/>
    </source>
</evidence>
<sequence>MDSTKEKNGNYKDDLLLRVGLNDNKAGMEGLDKEKINKIIMEATKGSRFYGNELKKEKQVNQRIENMMQQKAQITSQQLRKAQLQVDRFAMELEQSRDLSNTIVHIDMDAFYAAVEMRDNPELKDKPIAVGSMSMLSTSNYYARRFGVRAAMPGFIAKRLCPQLIIVPPNFDKYRAVSTEVKEILADYDPNFMAMSLDEAYLNITQHLQERQNWPEDKRKYFIKTGNSLENEKPGKEAHKLSEHERSTSPLLFDDSPPDLHPQGIPLQVNFEEQNNPQILQNSIVFGTSAEEVVKEIRFRIEQKTTLTASAGIAPNTMLAKVCSDKNKPNGQYQILPNRQAVMDFIKNLPIRKVSGIGKVTEKMLKALGIITCTELYQQRALLSLLFSETSWHHFLHISLGLGSTHLARDGERKSMSVERTFSEVSKPEEQYSLCQELCSELAQDLQKEGLKITQAECRRLQ</sequence>
<evidence type="ECO:0000256" key="19">
    <source>
        <dbReference type="ARBA" id="ARBA00023125"/>
    </source>
</evidence>
<keyword evidence="10" id="KW-0548">Nucleotidyltransferase</keyword>
<dbReference type="InterPro" id="IPR043502">
    <property type="entry name" value="DNA/RNA_pol_sf"/>
</dbReference>
<dbReference type="GO" id="GO:0006281">
    <property type="term" value="P:DNA repair"/>
    <property type="evidence" value="ECO:0007669"/>
    <property type="project" value="UniProtKB-KW"/>
</dbReference>
<dbReference type="InterPro" id="IPR050116">
    <property type="entry name" value="DNA_polymerase-Y"/>
</dbReference>
<comment type="catalytic activity">
    <reaction evidence="23">
        <text>DNA(n) + a 2'-deoxyribonucleoside 5'-triphosphate = DNA(n+1) + diphosphate</text>
        <dbReference type="Rhea" id="RHEA:22508"/>
        <dbReference type="Rhea" id="RHEA-COMP:17339"/>
        <dbReference type="Rhea" id="RHEA-COMP:17340"/>
        <dbReference type="ChEBI" id="CHEBI:33019"/>
        <dbReference type="ChEBI" id="CHEBI:61560"/>
        <dbReference type="ChEBI" id="CHEBI:173112"/>
        <dbReference type="EC" id="2.7.7.7"/>
    </reaction>
</comment>
<evidence type="ECO:0000256" key="7">
    <source>
        <dbReference type="ARBA" id="ARBA00022457"/>
    </source>
</evidence>
<keyword evidence="9" id="KW-0808">Transferase</keyword>
<evidence type="ECO:0000259" key="28">
    <source>
        <dbReference type="PROSITE" id="PS50173"/>
    </source>
</evidence>
<dbReference type="Gene3D" id="3.30.1490.100">
    <property type="entry name" value="DNA polymerase, Y-family, little finger domain"/>
    <property type="match status" value="1"/>
</dbReference>
<dbReference type="CDD" id="cd03586">
    <property type="entry name" value="PolY_Pol_IV_kappa"/>
    <property type="match status" value="1"/>
</dbReference>
<evidence type="ECO:0000256" key="8">
    <source>
        <dbReference type="ARBA" id="ARBA00022634"/>
    </source>
</evidence>
<accession>A0A7N5JVT9</accession>
<dbReference type="InterPro" id="IPR036775">
    <property type="entry name" value="DNA_pol_Y-fam_lit_finger_sf"/>
</dbReference>
<dbReference type="PANTHER" id="PTHR11076:SF33">
    <property type="entry name" value="DNA POLYMERASE KAPPA"/>
    <property type="match status" value="1"/>
</dbReference>
<dbReference type="GO" id="GO:0003684">
    <property type="term" value="F:damaged DNA binding"/>
    <property type="evidence" value="ECO:0007669"/>
    <property type="project" value="InterPro"/>
</dbReference>
<proteinExistence type="inferred from homology"/>
<feature type="region of interest" description="Disordered" evidence="27">
    <location>
        <begin position="226"/>
        <end position="265"/>
    </location>
</feature>
<dbReference type="InterPro" id="IPR022880">
    <property type="entry name" value="DNApol_IV"/>
</dbReference>
<dbReference type="FunFam" id="3.40.1170.60:FF:000002">
    <property type="entry name" value="Polymerase (DNA directed) kappa"/>
    <property type="match status" value="1"/>
</dbReference>
<comment type="similarity">
    <text evidence="4">Belongs to the DNA polymerase type-Y family.</text>
</comment>
<dbReference type="EC" id="2.7.7.7" evidence="5"/>
<feature type="domain" description="UmuC" evidence="28">
    <location>
        <begin position="103"/>
        <end position="358"/>
    </location>
</feature>
<keyword evidence="8" id="KW-0237">DNA synthesis</keyword>
<comment type="cofactor">
    <cofactor evidence="1">
        <name>Mn(2+)</name>
        <dbReference type="ChEBI" id="CHEBI:29035"/>
    </cofactor>
</comment>
<evidence type="ECO:0000256" key="4">
    <source>
        <dbReference type="ARBA" id="ARBA00010945"/>
    </source>
</evidence>
<dbReference type="Ensembl" id="ENSAMET00000029004.1">
    <property type="protein sequence ID" value="ENSAMEP00000031191.1"/>
    <property type="gene ID" value="ENSAMEG00000000744.2"/>
</dbReference>
<keyword evidence="15" id="KW-0863">Zinc-finger</keyword>
<evidence type="ECO:0000256" key="3">
    <source>
        <dbReference type="ARBA" id="ARBA00004123"/>
    </source>
</evidence>
<dbReference type="PROSITE" id="PS50173">
    <property type="entry name" value="UMUC"/>
    <property type="match status" value="1"/>
</dbReference>
<dbReference type="InterPro" id="IPR001126">
    <property type="entry name" value="UmuC"/>
</dbReference>
<name>A0A7N5JVT9_AILME</name>
<evidence type="ECO:0000256" key="15">
    <source>
        <dbReference type="ARBA" id="ARBA00022771"/>
    </source>
</evidence>
<evidence type="ECO:0000313" key="30">
    <source>
        <dbReference type="Proteomes" id="UP000008912"/>
    </source>
</evidence>
<dbReference type="GO" id="GO:0003887">
    <property type="term" value="F:DNA-directed DNA polymerase activity"/>
    <property type="evidence" value="ECO:0007669"/>
    <property type="project" value="UniProtKB-KW"/>
</dbReference>
<dbReference type="SUPFAM" id="SSF56672">
    <property type="entry name" value="DNA/RNA polymerases"/>
    <property type="match status" value="1"/>
</dbReference>
<reference evidence="29 30" key="1">
    <citation type="journal article" date="2010" name="Nature">
        <title>The sequence and de novo assembly of the giant panda genome.</title>
        <authorList>
            <person name="Li R."/>
            <person name="Fan W."/>
            <person name="Tian G."/>
            <person name="Zhu H."/>
            <person name="He L."/>
            <person name="Cai J."/>
            <person name="Huang Q."/>
            <person name="Cai Q."/>
            <person name="Li B."/>
            <person name="Bai Y."/>
            <person name="Zhang Z."/>
            <person name="Zhang Y."/>
            <person name="Wang W."/>
            <person name="Li J."/>
            <person name="Wei F."/>
            <person name="Li H."/>
            <person name="Jian M."/>
            <person name="Li J."/>
            <person name="Zhang Z."/>
            <person name="Nielsen R."/>
            <person name="Li D."/>
            <person name="Gu W."/>
            <person name="Yang Z."/>
            <person name="Xuan Z."/>
            <person name="Ryder O.A."/>
            <person name="Leung F.C."/>
            <person name="Zhou Y."/>
            <person name="Cao J."/>
            <person name="Sun X."/>
            <person name="Fu Y."/>
            <person name="Fang X."/>
            <person name="Guo X."/>
            <person name="Wang B."/>
            <person name="Hou R."/>
            <person name="Shen F."/>
            <person name="Mu B."/>
            <person name="Ni P."/>
            <person name="Lin R."/>
            <person name="Qian W."/>
            <person name="Wang G."/>
            <person name="Yu C."/>
            <person name="Nie W."/>
            <person name="Wang J."/>
            <person name="Wu Z."/>
            <person name="Liang H."/>
            <person name="Min J."/>
            <person name="Wu Q."/>
            <person name="Cheng S."/>
            <person name="Ruan J."/>
            <person name="Wang M."/>
            <person name="Shi Z."/>
            <person name="Wen M."/>
            <person name="Liu B."/>
            <person name="Ren X."/>
            <person name="Zheng H."/>
            <person name="Dong D."/>
            <person name="Cook K."/>
            <person name="Shan G."/>
            <person name="Zhang H."/>
            <person name="Kosiol C."/>
            <person name="Xie X."/>
            <person name="Lu Z."/>
            <person name="Zheng H."/>
            <person name="Li Y."/>
            <person name="Steiner C.C."/>
            <person name="Lam T.T."/>
            <person name="Lin S."/>
            <person name="Zhang Q."/>
            <person name="Li G."/>
            <person name="Tian J."/>
            <person name="Gong T."/>
            <person name="Liu H."/>
            <person name="Zhang D."/>
            <person name="Fang L."/>
            <person name="Ye C."/>
            <person name="Zhang J."/>
            <person name="Hu W."/>
            <person name="Xu A."/>
            <person name="Ren Y."/>
            <person name="Zhang G."/>
            <person name="Bruford M.W."/>
            <person name="Li Q."/>
            <person name="Ma L."/>
            <person name="Guo Y."/>
            <person name="An N."/>
            <person name="Hu Y."/>
            <person name="Zheng Y."/>
            <person name="Shi Y."/>
            <person name="Li Z."/>
            <person name="Liu Q."/>
            <person name="Chen Y."/>
            <person name="Zhao J."/>
            <person name="Qu N."/>
            <person name="Zhao S."/>
            <person name="Tian F."/>
            <person name="Wang X."/>
            <person name="Wang H."/>
            <person name="Xu L."/>
            <person name="Liu X."/>
            <person name="Vinar T."/>
            <person name="Wang Y."/>
            <person name="Lam T.W."/>
            <person name="Yiu S.M."/>
            <person name="Liu S."/>
            <person name="Zhang H."/>
            <person name="Li D."/>
            <person name="Huang Y."/>
            <person name="Wang X."/>
            <person name="Yang G."/>
            <person name="Jiang Z."/>
            <person name="Wang J."/>
            <person name="Qin N."/>
            <person name="Li L."/>
            <person name="Li J."/>
            <person name="Bolund L."/>
            <person name="Kristiansen K."/>
            <person name="Wong G.K."/>
            <person name="Olson M."/>
            <person name="Zhang X."/>
            <person name="Li S."/>
            <person name="Yang H."/>
            <person name="Wang J."/>
            <person name="Wang J."/>
        </authorList>
    </citation>
    <scope>NUCLEOTIDE SEQUENCE [LARGE SCALE GENOMIC DNA]</scope>
</reference>
<dbReference type="GO" id="GO:0005634">
    <property type="term" value="C:nucleus"/>
    <property type="evidence" value="ECO:0007669"/>
    <property type="project" value="UniProtKB-SubCell"/>
</dbReference>
<dbReference type="Pfam" id="PF11798">
    <property type="entry name" value="IMS_HHH"/>
    <property type="match status" value="1"/>
</dbReference>
<evidence type="ECO:0000256" key="24">
    <source>
        <dbReference type="ARBA" id="ARBA00054552"/>
    </source>
</evidence>
<dbReference type="InterPro" id="IPR043128">
    <property type="entry name" value="Rev_trsase/Diguanyl_cyclase"/>
</dbReference>
<evidence type="ECO:0000256" key="1">
    <source>
        <dbReference type="ARBA" id="ARBA00001936"/>
    </source>
</evidence>
<keyword evidence="26" id="KW-0175">Coiled coil</keyword>
<evidence type="ECO:0000256" key="16">
    <source>
        <dbReference type="ARBA" id="ARBA00022833"/>
    </source>
</evidence>
<keyword evidence="30" id="KW-1185">Reference proteome</keyword>
<keyword evidence="11" id="KW-0235">DNA replication</keyword>
<keyword evidence="13" id="KW-0677">Repeat</keyword>
<dbReference type="PANTHER" id="PTHR11076">
    <property type="entry name" value="DNA REPAIR POLYMERASE UMUC / TRANSFERASE FAMILY MEMBER"/>
    <property type="match status" value="1"/>
</dbReference>
<evidence type="ECO:0000256" key="27">
    <source>
        <dbReference type="SAM" id="MobiDB-lite"/>
    </source>
</evidence>
<evidence type="ECO:0000256" key="12">
    <source>
        <dbReference type="ARBA" id="ARBA00022723"/>
    </source>
</evidence>
<dbReference type="GeneTree" id="ENSGT00940000156667"/>
<comment type="subcellular location">
    <subcellularLocation>
        <location evidence="3">Nucleus</location>
    </subcellularLocation>
</comment>
<dbReference type="FunFam" id="1.10.150.20:FF:000039">
    <property type="entry name" value="Polymerase (DNA directed) kappa"/>
    <property type="match status" value="1"/>
</dbReference>
<keyword evidence="7" id="KW-0515">Mutator protein</keyword>
<evidence type="ECO:0000256" key="13">
    <source>
        <dbReference type="ARBA" id="ARBA00022737"/>
    </source>
</evidence>
<evidence type="ECO:0000256" key="9">
    <source>
        <dbReference type="ARBA" id="ARBA00022679"/>
    </source>
</evidence>
<dbReference type="SUPFAM" id="SSF100879">
    <property type="entry name" value="Lesion bypass DNA polymerase (Y-family), little finger domain"/>
    <property type="match status" value="1"/>
</dbReference>
<reference evidence="29" key="2">
    <citation type="submission" date="2025-08" db="UniProtKB">
        <authorList>
            <consortium name="Ensembl"/>
        </authorList>
    </citation>
    <scope>IDENTIFICATION</scope>
</reference>
<dbReference type="GO" id="GO:0008270">
    <property type="term" value="F:zinc ion binding"/>
    <property type="evidence" value="ECO:0007669"/>
    <property type="project" value="UniProtKB-KW"/>
</dbReference>
<feature type="coiled-coil region" evidence="26">
    <location>
        <begin position="57"/>
        <end position="99"/>
    </location>
</feature>
<dbReference type="Gene3D" id="3.30.70.270">
    <property type="match status" value="1"/>
</dbReference>
<dbReference type="FunFam" id="1.10.150.810:FF:000002">
    <property type="entry name" value="Polymerase (DNA directed) kappa"/>
    <property type="match status" value="1"/>
</dbReference>
<keyword evidence="17" id="KW-0460">Magnesium</keyword>
<keyword evidence="18" id="KW-0239">DNA-directed DNA polymerase</keyword>
<dbReference type="FunFam" id="1.10.150.810:FF:000001">
    <property type="entry name" value="DNA polymerase kappa"/>
    <property type="match status" value="1"/>
</dbReference>